<dbReference type="PANTHER" id="PTHR43071:SF1">
    <property type="entry name" value="2-AMINO-4-HYDROXY-6-HYDROXYMETHYLDIHYDROPTERIDINE PYROPHOSPHOKINASE"/>
    <property type="match status" value="1"/>
</dbReference>
<dbReference type="InterPro" id="IPR000550">
    <property type="entry name" value="Hppk"/>
</dbReference>
<organism evidence="10 11">
    <name type="scientific">Clostridium aminobutyricum</name>
    <dbReference type="NCBI Taxonomy" id="33953"/>
    <lineage>
        <taxon>Bacteria</taxon>
        <taxon>Bacillati</taxon>
        <taxon>Bacillota</taxon>
        <taxon>Clostridia</taxon>
        <taxon>Eubacteriales</taxon>
        <taxon>Clostridiaceae</taxon>
        <taxon>Clostridium</taxon>
    </lineage>
</organism>
<dbReference type="Gene3D" id="3.30.70.560">
    <property type="entry name" value="7,8-Dihydro-6-hydroxymethylpterin-pyrophosphokinase HPPK"/>
    <property type="match status" value="1"/>
</dbReference>
<dbReference type="SUPFAM" id="SSF55083">
    <property type="entry name" value="6-hydroxymethyl-7,8-dihydropterin pyrophosphokinase, HPPK"/>
    <property type="match status" value="1"/>
</dbReference>
<comment type="pathway">
    <text evidence="2">Cofactor biosynthesis; tetrahydrofolate biosynthesis; 2-amino-4-hydroxy-6-hydroxymethyl-7,8-dihydropteridine diphosphate from 7,8-dihydroneopterin triphosphate: step 4/4.</text>
</comment>
<reference evidence="10" key="1">
    <citation type="submission" date="2021-02" db="EMBL/GenBank/DDBJ databases">
        <title>Abyssanaerobacter marinus gen.nov., sp., nov, anaerobic bacterium isolated from the Onnuri vent field of Indian Ocean and suggestion of Mogibacteriaceae fam. nov., and proposal of reclassification of ambiguous this family's genus member.</title>
        <authorList>
            <person name="Kim Y.J."/>
            <person name="Yang J.-A."/>
        </authorList>
    </citation>
    <scope>NUCLEOTIDE SEQUENCE</scope>
    <source>
        <strain evidence="10">DSM 2634</strain>
    </source>
</reference>
<dbReference type="InterPro" id="IPR035907">
    <property type="entry name" value="Hppk_sf"/>
</dbReference>
<evidence type="ECO:0000256" key="5">
    <source>
        <dbReference type="ARBA" id="ARBA00022741"/>
    </source>
</evidence>
<dbReference type="Pfam" id="PF01288">
    <property type="entry name" value="HPPK"/>
    <property type="match status" value="1"/>
</dbReference>
<evidence type="ECO:0000313" key="11">
    <source>
        <dbReference type="Proteomes" id="UP000664545"/>
    </source>
</evidence>
<name>A0A939D662_CLOAM</name>
<dbReference type="RefSeq" id="WP_206580565.1">
    <property type="nucleotide sequence ID" value="NZ_JAFJZZ010000001.1"/>
</dbReference>
<dbReference type="GO" id="GO:0003848">
    <property type="term" value="F:2-amino-4-hydroxy-6-hydroxymethyldihydropteridine diphosphokinase activity"/>
    <property type="evidence" value="ECO:0007669"/>
    <property type="project" value="UniProtKB-EC"/>
</dbReference>
<keyword evidence="11" id="KW-1185">Reference proteome</keyword>
<comment type="catalytic activity">
    <reaction evidence="1">
        <text>6-hydroxymethyl-7,8-dihydropterin + ATP = (7,8-dihydropterin-6-yl)methyl diphosphate + AMP + H(+)</text>
        <dbReference type="Rhea" id="RHEA:11412"/>
        <dbReference type="ChEBI" id="CHEBI:15378"/>
        <dbReference type="ChEBI" id="CHEBI:30616"/>
        <dbReference type="ChEBI" id="CHEBI:44841"/>
        <dbReference type="ChEBI" id="CHEBI:72950"/>
        <dbReference type="ChEBI" id="CHEBI:456215"/>
        <dbReference type="EC" id="2.7.6.3"/>
    </reaction>
</comment>
<dbReference type="GO" id="GO:0016301">
    <property type="term" value="F:kinase activity"/>
    <property type="evidence" value="ECO:0007669"/>
    <property type="project" value="UniProtKB-KW"/>
</dbReference>
<accession>A0A939D662</accession>
<feature type="domain" description="7,8-dihydro-6-hydroxymethylpterin-pyrophosphokinase" evidence="9">
    <location>
        <begin position="5"/>
        <end position="131"/>
    </location>
</feature>
<evidence type="ECO:0000256" key="1">
    <source>
        <dbReference type="ARBA" id="ARBA00000198"/>
    </source>
</evidence>
<dbReference type="GO" id="GO:0005524">
    <property type="term" value="F:ATP binding"/>
    <property type="evidence" value="ECO:0007669"/>
    <property type="project" value="UniProtKB-KW"/>
</dbReference>
<evidence type="ECO:0000256" key="4">
    <source>
        <dbReference type="ARBA" id="ARBA00022679"/>
    </source>
</evidence>
<keyword evidence="5" id="KW-0547">Nucleotide-binding</keyword>
<gene>
    <name evidence="10" type="primary">folK</name>
    <name evidence="10" type="ORF">JYB65_00140</name>
</gene>
<keyword evidence="7" id="KW-0067">ATP-binding</keyword>
<evidence type="ECO:0000313" key="10">
    <source>
        <dbReference type="EMBL" id="MBN7771770.1"/>
    </source>
</evidence>
<dbReference type="EC" id="2.7.6.3" evidence="3"/>
<keyword evidence="8" id="KW-0289">Folate biosynthesis</keyword>
<dbReference type="EMBL" id="JAFJZZ010000001">
    <property type="protein sequence ID" value="MBN7771770.1"/>
    <property type="molecule type" value="Genomic_DNA"/>
</dbReference>
<dbReference type="Proteomes" id="UP000664545">
    <property type="component" value="Unassembled WGS sequence"/>
</dbReference>
<evidence type="ECO:0000256" key="2">
    <source>
        <dbReference type="ARBA" id="ARBA00005051"/>
    </source>
</evidence>
<protein>
    <recommendedName>
        <fullName evidence="3">2-amino-4-hydroxy-6-hydroxymethyldihydropteridine diphosphokinase</fullName>
        <ecNumber evidence="3">2.7.6.3</ecNumber>
    </recommendedName>
</protein>
<keyword evidence="6" id="KW-0418">Kinase</keyword>
<keyword evidence="4 10" id="KW-0808">Transferase</keyword>
<comment type="caution">
    <text evidence="10">The sequence shown here is derived from an EMBL/GenBank/DDBJ whole genome shotgun (WGS) entry which is preliminary data.</text>
</comment>
<dbReference type="NCBIfam" id="TIGR01498">
    <property type="entry name" value="folK"/>
    <property type="match status" value="1"/>
</dbReference>
<dbReference type="GO" id="GO:0046656">
    <property type="term" value="P:folic acid biosynthetic process"/>
    <property type="evidence" value="ECO:0007669"/>
    <property type="project" value="UniProtKB-KW"/>
</dbReference>
<evidence type="ECO:0000259" key="9">
    <source>
        <dbReference type="Pfam" id="PF01288"/>
    </source>
</evidence>
<dbReference type="AlphaFoldDB" id="A0A939D662"/>
<dbReference type="CDD" id="cd00483">
    <property type="entry name" value="HPPK"/>
    <property type="match status" value="1"/>
</dbReference>
<evidence type="ECO:0000256" key="8">
    <source>
        <dbReference type="ARBA" id="ARBA00022909"/>
    </source>
</evidence>
<proteinExistence type="predicted"/>
<evidence type="ECO:0000256" key="6">
    <source>
        <dbReference type="ARBA" id="ARBA00022777"/>
    </source>
</evidence>
<sequence>MSKIYLGLGTNLGDKEDNLKQAIELLSEKVENLHISSLYETEPVGFKEQPWFLNLVLEGDTDLPPQELLHFTQSIEKKMKRIKTILNGPRIIDIDILLYEQEQIEIGDLIIPHPRLLERAFVMVPLYEIAPDLIIFGKRIKDIMRDFNGERIIKKD</sequence>
<evidence type="ECO:0000256" key="7">
    <source>
        <dbReference type="ARBA" id="ARBA00022840"/>
    </source>
</evidence>
<dbReference type="PANTHER" id="PTHR43071">
    <property type="entry name" value="2-AMINO-4-HYDROXY-6-HYDROXYMETHYLDIHYDROPTERIDINE PYROPHOSPHOKINASE"/>
    <property type="match status" value="1"/>
</dbReference>
<evidence type="ECO:0000256" key="3">
    <source>
        <dbReference type="ARBA" id="ARBA00013253"/>
    </source>
</evidence>